<protein>
    <recommendedName>
        <fullName evidence="8">DUF659 domain-containing protein</fullName>
    </recommendedName>
</protein>
<keyword evidence="7" id="KW-1185">Reference proteome</keyword>
<evidence type="ECO:0008006" key="8">
    <source>
        <dbReference type="Google" id="ProtNLM"/>
    </source>
</evidence>
<dbReference type="GO" id="GO:0005634">
    <property type="term" value="C:nucleus"/>
    <property type="evidence" value="ECO:0007669"/>
    <property type="project" value="UniProtKB-SubCell"/>
</dbReference>
<proteinExistence type="predicted"/>
<reference evidence="6 7" key="1">
    <citation type="submission" date="2024-03" db="EMBL/GenBank/DDBJ databases">
        <title>Adaptation during the transition from Ophiocordyceps entomopathogen to insect associate is accompanied by gene loss and intensified selection.</title>
        <authorList>
            <person name="Ward C.M."/>
            <person name="Onetto C.A."/>
            <person name="Borneman A.R."/>
        </authorList>
    </citation>
    <scope>NUCLEOTIDE SEQUENCE [LARGE SCALE GENOMIC DNA]</scope>
    <source>
        <strain evidence="6">AWRI1</strain>
        <tissue evidence="6">Single Adult Female</tissue>
    </source>
</reference>
<dbReference type="AlphaFoldDB" id="A0AAN9T866"/>
<keyword evidence="5" id="KW-0539">Nucleus</keyword>
<dbReference type="PANTHER" id="PTHR46481">
    <property type="entry name" value="ZINC FINGER BED DOMAIN-CONTAINING PROTEIN 4"/>
    <property type="match status" value="1"/>
</dbReference>
<dbReference type="EMBL" id="JBBCAQ010000036">
    <property type="protein sequence ID" value="KAK7576395.1"/>
    <property type="molecule type" value="Genomic_DNA"/>
</dbReference>
<dbReference type="SUPFAM" id="SSF53098">
    <property type="entry name" value="Ribonuclease H-like"/>
    <property type="match status" value="1"/>
</dbReference>
<keyword evidence="3" id="KW-0863">Zinc-finger</keyword>
<dbReference type="InterPro" id="IPR052035">
    <property type="entry name" value="ZnF_BED_domain_contain"/>
</dbReference>
<comment type="subcellular location">
    <subcellularLocation>
        <location evidence="1">Nucleus</location>
    </subcellularLocation>
</comment>
<dbReference type="GO" id="GO:0008270">
    <property type="term" value="F:zinc ion binding"/>
    <property type="evidence" value="ECO:0007669"/>
    <property type="project" value="UniProtKB-KW"/>
</dbReference>
<gene>
    <name evidence="6" type="ORF">V9T40_012681</name>
</gene>
<evidence type="ECO:0000313" key="7">
    <source>
        <dbReference type="Proteomes" id="UP001367676"/>
    </source>
</evidence>
<evidence type="ECO:0000256" key="4">
    <source>
        <dbReference type="ARBA" id="ARBA00022833"/>
    </source>
</evidence>
<sequence length="245" mass="27591">MKSEPIERIQPNLPTAVEIEMLKLKELPVEAVIWLRLNPMLVKKAMCHLDPDLKPSFVGHNHCDVTHFSDETNYSRVLKVQYALSVAEEKSFKDFIHLLNPKNKVPSCKTLTMTILPKLYEKCKSAPIDSLKKVNSVSISANGWTSLAKDNYLGITCHFYSETENSSIELISSPLDIVLIRKNEKAETLAAIIKKVLVEFNILRKVSHSHIITDNGANMKATAELLQIKHLPCFAHTLNLVLPVL</sequence>
<evidence type="ECO:0000313" key="6">
    <source>
        <dbReference type="EMBL" id="KAK7576395.1"/>
    </source>
</evidence>
<dbReference type="PANTHER" id="PTHR46481:SF10">
    <property type="entry name" value="ZINC FINGER BED DOMAIN-CONTAINING PROTEIN 39"/>
    <property type="match status" value="1"/>
</dbReference>
<evidence type="ECO:0000256" key="2">
    <source>
        <dbReference type="ARBA" id="ARBA00022723"/>
    </source>
</evidence>
<keyword evidence="2" id="KW-0479">Metal-binding</keyword>
<evidence type="ECO:0000256" key="3">
    <source>
        <dbReference type="ARBA" id="ARBA00022771"/>
    </source>
</evidence>
<accession>A0AAN9T866</accession>
<organism evidence="6 7">
    <name type="scientific">Parthenolecanium corni</name>
    <dbReference type="NCBI Taxonomy" id="536013"/>
    <lineage>
        <taxon>Eukaryota</taxon>
        <taxon>Metazoa</taxon>
        <taxon>Ecdysozoa</taxon>
        <taxon>Arthropoda</taxon>
        <taxon>Hexapoda</taxon>
        <taxon>Insecta</taxon>
        <taxon>Pterygota</taxon>
        <taxon>Neoptera</taxon>
        <taxon>Paraneoptera</taxon>
        <taxon>Hemiptera</taxon>
        <taxon>Sternorrhyncha</taxon>
        <taxon>Coccoidea</taxon>
        <taxon>Coccidae</taxon>
        <taxon>Parthenolecanium</taxon>
    </lineage>
</organism>
<name>A0AAN9T866_9HEMI</name>
<evidence type="ECO:0000256" key="5">
    <source>
        <dbReference type="ARBA" id="ARBA00023242"/>
    </source>
</evidence>
<evidence type="ECO:0000256" key="1">
    <source>
        <dbReference type="ARBA" id="ARBA00004123"/>
    </source>
</evidence>
<dbReference type="Proteomes" id="UP001367676">
    <property type="component" value="Unassembled WGS sequence"/>
</dbReference>
<dbReference type="InterPro" id="IPR012337">
    <property type="entry name" value="RNaseH-like_sf"/>
</dbReference>
<keyword evidence="4" id="KW-0862">Zinc</keyword>
<comment type="caution">
    <text evidence="6">The sequence shown here is derived from an EMBL/GenBank/DDBJ whole genome shotgun (WGS) entry which is preliminary data.</text>
</comment>